<dbReference type="InterPro" id="IPR036034">
    <property type="entry name" value="PDZ_sf"/>
</dbReference>
<dbReference type="STRING" id="543877.AM2010_1175"/>
<dbReference type="CDD" id="cd05483">
    <property type="entry name" value="retropepsin_like_bacteria"/>
    <property type="match status" value="1"/>
</dbReference>
<dbReference type="SUPFAM" id="SSF50156">
    <property type="entry name" value="PDZ domain-like"/>
    <property type="match status" value="1"/>
</dbReference>
<name>A0A0G3X9G3_9SPHN</name>
<dbReference type="InterPro" id="IPR001478">
    <property type="entry name" value="PDZ"/>
</dbReference>
<keyword evidence="3" id="KW-1185">Reference proteome</keyword>
<dbReference type="Pfam" id="PF13650">
    <property type="entry name" value="Asp_protease_2"/>
    <property type="match status" value="1"/>
</dbReference>
<organism evidence="2 3">
    <name type="scientific">Pelagerythrobacter marensis</name>
    <dbReference type="NCBI Taxonomy" id="543877"/>
    <lineage>
        <taxon>Bacteria</taxon>
        <taxon>Pseudomonadati</taxon>
        <taxon>Pseudomonadota</taxon>
        <taxon>Alphaproteobacteria</taxon>
        <taxon>Sphingomonadales</taxon>
        <taxon>Erythrobacteraceae</taxon>
        <taxon>Pelagerythrobacter</taxon>
    </lineage>
</organism>
<dbReference type="Gene3D" id="2.40.70.10">
    <property type="entry name" value="Acid Proteases"/>
    <property type="match status" value="1"/>
</dbReference>
<dbReference type="Proteomes" id="UP000037643">
    <property type="component" value="Chromosome"/>
</dbReference>
<dbReference type="Pfam" id="PF17820">
    <property type="entry name" value="PDZ_6"/>
    <property type="match status" value="1"/>
</dbReference>
<dbReference type="InterPro" id="IPR034122">
    <property type="entry name" value="Retropepsin-like_bacterial"/>
</dbReference>
<reference evidence="2 3" key="1">
    <citation type="submission" date="2015-06" db="EMBL/GenBank/DDBJ databases">
        <authorList>
            <person name="Kim K.M."/>
        </authorList>
    </citation>
    <scope>NUCLEOTIDE SEQUENCE [LARGE SCALE GENOMIC DNA]</scope>
    <source>
        <strain evidence="2 3">KCTC 22370</strain>
    </source>
</reference>
<dbReference type="PROSITE" id="PS50106">
    <property type="entry name" value="PDZ"/>
    <property type="match status" value="1"/>
</dbReference>
<dbReference type="InterPro" id="IPR021109">
    <property type="entry name" value="Peptidase_aspartic_dom_sf"/>
</dbReference>
<protein>
    <recommendedName>
        <fullName evidence="1">PDZ domain-containing protein</fullName>
    </recommendedName>
</protein>
<dbReference type="RefSeq" id="WP_082132810.1">
    <property type="nucleotide sequence ID" value="NZ_LMVG01000001.1"/>
</dbReference>
<dbReference type="KEGG" id="amx:AM2010_1175"/>
<proteinExistence type="predicted"/>
<dbReference type="InterPro" id="IPR041489">
    <property type="entry name" value="PDZ_6"/>
</dbReference>
<evidence type="ECO:0000313" key="3">
    <source>
        <dbReference type="Proteomes" id="UP000037643"/>
    </source>
</evidence>
<accession>A0A0G3X9G3</accession>
<feature type="domain" description="PDZ" evidence="1">
    <location>
        <begin position="347"/>
        <end position="404"/>
    </location>
</feature>
<dbReference type="OrthoDB" id="5580718at2"/>
<dbReference type="EMBL" id="CP011805">
    <property type="protein sequence ID" value="AKM07249.1"/>
    <property type="molecule type" value="Genomic_DNA"/>
</dbReference>
<dbReference type="SUPFAM" id="SSF50630">
    <property type="entry name" value="Acid proteases"/>
    <property type="match status" value="1"/>
</dbReference>
<gene>
    <name evidence="2" type="ORF">AM2010_1175</name>
</gene>
<evidence type="ECO:0000259" key="1">
    <source>
        <dbReference type="PROSITE" id="PS50106"/>
    </source>
</evidence>
<sequence>MSCLQSRGVSAFSCCGFIAGRRAIRAGGITIGLAALSSALGASALTGAALASDVASAESPALAEGPELAAVLARPVAVEHPAPTTVIPFERHRHMLVIEAQANGVAREFVFDTGSPSMIARELADELGLRPVGSNTGRDANGAQVTMDFALLDRLEIGGVVFRQVPVLIFDFADIELGPCVFDGGVIGSEILPGSAWRIDAQAGEMTIGAPGAMPPADGAAVVAPLHPAGYPHPPISDYRIGAFSDRLLFDTGSGEAVVLYDKAAADPAVRGAIVPGSHVRGHGSHGVSAGGMGAPAPLERFTLDDFALGGRAIGPVRATTRVVPPSLIGTGLLDSYIVTLDYPGQKLVLEPRTDPAPARDEAGYSLAIAGGLVQVTQVFEGSPAARAGLRSGDRIVAIDGARLPEIGPANRCETMRWLAAEARPETVERLTVLREGEEIALSLADQ</sequence>
<dbReference type="SMART" id="SM00228">
    <property type="entry name" value="PDZ"/>
    <property type="match status" value="1"/>
</dbReference>
<dbReference type="Gene3D" id="2.30.42.10">
    <property type="match status" value="1"/>
</dbReference>
<evidence type="ECO:0000313" key="2">
    <source>
        <dbReference type="EMBL" id="AKM07249.1"/>
    </source>
</evidence>
<dbReference type="PATRIC" id="fig|543877.4.peg.1192"/>
<dbReference type="AlphaFoldDB" id="A0A0G3X9G3"/>